<reference evidence="6 7" key="1">
    <citation type="journal article" date="2024" name="bioRxiv">
        <title>A reference genome for Trichogramma kaykai: A tiny desert-dwelling parasitoid wasp with competing sex-ratio distorters.</title>
        <authorList>
            <person name="Culotta J."/>
            <person name="Lindsey A.R."/>
        </authorList>
    </citation>
    <scope>NUCLEOTIDE SEQUENCE [LARGE SCALE GENOMIC DNA]</scope>
    <source>
        <strain evidence="6 7">KSX58</strain>
    </source>
</reference>
<dbReference type="Pfam" id="PF08079">
    <property type="entry name" value="Ribosomal_L30_N"/>
    <property type="match status" value="1"/>
</dbReference>
<dbReference type="PANTHER" id="PTHR11524:SF58">
    <property type="entry name" value="IP16805P"/>
    <property type="match status" value="1"/>
</dbReference>
<dbReference type="PANTHER" id="PTHR11524">
    <property type="entry name" value="60S RIBOSOMAL PROTEIN L7"/>
    <property type="match status" value="1"/>
</dbReference>
<accession>A0ABD2XB85</accession>
<dbReference type="InterPro" id="IPR036919">
    <property type="entry name" value="Ribo_uL30_ferredoxin-like_sf"/>
</dbReference>
<dbReference type="Proteomes" id="UP001627154">
    <property type="component" value="Unassembled WGS sequence"/>
</dbReference>
<dbReference type="GO" id="GO:1990904">
    <property type="term" value="C:ribonucleoprotein complex"/>
    <property type="evidence" value="ECO:0007669"/>
    <property type="project" value="UniProtKB-KW"/>
</dbReference>
<evidence type="ECO:0000313" key="7">
    <source>
        <dbReference type="Proteomes" id="UP001627154"/>
    </source>
</evidence>
<dbReference type="InterPro" id="IPR039699">
    <property type="entry name" value="Ribosomal_uL30"/>
</dbReference>
<name>A0ABD2XB85_9HYME</name>
<dbReference type="NCBIfam" id="TIGR01310">
    <property type="entry name" value="uL30_euk"/>
    <property type="match status" value="1"/>
</dbReference>
<keyword evidence="3" id="KW-0687">Ribonucleoprotein</keyword>
<feature type="domain" description="Large ribosomal subunit protein uL30 N-terminal eukaryotes" evidence="5">
    <location>
        <begin position="39"/>
        <end position="104"/>
    </location>
</feature>
<evidence type="ECO:0000256" key="2">
    <source>
        <dbReference type="ARBA" id="ARBA00022980"/>
    </source>
</evidence>
<organism evidence="6 7">
    <name type="scientific">Trichogramma kaykai</name>
    <dbReference type="NCBI Taxonomy" id="54128"/>
    <lineage>
        <taxon>Eukaryota</taxon>
        <taxon>Metazoa</taxon>
        <taxon>Ecdysozoa</taxon>
        <taxon>Arthropoda</taxon>
        <taxon>Hexapoda</taxon>
        <taxon>Insecta</taxon>
        <taxon>Pterygota</taxon>
        <taxon>Neoptera</taxon>
        <taxon>Endopterygota</taxon>
        <taxon>Hymenoptera</taxon>
        <taxon>Apocrita</taxon>
        <taxon>Proctotrupomorpha</taxon>
        <taxon>Chalcidoidea</taxon>
        <taxon>Trichogrammatidae</taxon>
        <taxon>Trichogramma</taxon>
    </lineage>
</organism>
<protein>
    <recommendedName>
        <fullName evidence="8">Ribosomal protein L30 ferredoxin-like fold domain-containing protein</fullName>
    </recommendedName>
</protein>
<keyword evidence="7" id="KW-1185">Reference proteome</keyword>
<dbReference type="CDD" id="cd01657">
    <property type="entry name" value="Ribosomal_L7_archeal_euk"/>
    <property type="match status" value="1"/>
</dbReference>
<keyword evidence="2" id="KW-0689">Ribosomal protein</keyword>
<dbReference type="SUPFAM" id="SSF55129">
    <property type="entry name" value="Ribosomal protein L30p/L7e"/>
    <property type="match status" value="1"/>
</dbReference>
<dbReference type="EMBL" id="JBJJXI010000034">
    <property type="protein sequence ID" value="KAL3402512.1"/>
    <property type="molecule type" value="Genomic_DNA"/>
</dbReference>
<dbReference type="AlphaFoldDB" id="A0ABD2XB85"/>
<dbReference type="InterPro" id="IPR012988">
    <property type="entry name" value="Ribosomal_uL30_N_euk"/>
</dbReference>
<dbReference type="GO" id="GO:0005840">
    <property type="term" value="C:ribosome"/>
    <property type="evidence" value="ECO:0007669"/>
    <property type="project" value="UniProtKB-KW"/>
</dbReference>
<sequence length="276" mass="32035">MSRLLSEYTLHVHATDLDTMTDKQENKPKAPLTGRLPSVPESVLKRRKNRQASQAHRLQVTIKRKADQAKKKRQTLKTAEQFVKEHRLKQRDNLRIIRHTKKTGLTTEVPKNDESKIAFVIRIRSTNQVSPKVKKVFQLLRLKQTNTGIFLKLNEATRAMLDVVDPYITWGYPNLKSVRELVQKRGFANINKERVPITGNAMIEKELGDKNIICFEDLIHEIFTCGEKFNHATGFLRPFKLNNPNGGWRKKSLPFTKNGDYGNREDQINELIRRML</sequence>
<feature type="domain" description="Large ribosomal subunit protein uL30-like ferredoxin-like fold" evidence="4">
    <location>
        <begin position="118"/>
        <end position="168"/>
    </location>
</feature>
<dbReference type="FunFam" id="3.30.1390.20:FF:000003">
    <property type="entry name" value="60S ribosomal protein L7"/>
    <property type="match status" value="1"/>
</dbReference>
<dbReference type="InterPro" id="IPR016082">
    <property type="entry name" value="Ribosomal_uL30_ferredoxin-like"/>
</dbReference>
<evidence type="ECO:0000259" key="4">
    <source>
        <dbReference type="Pfam" id="PF00327"/>
    </source>
</evidence>
<dbReference type="Gene3D" id="3.30.1390.20">
    <property type="entry name" value="Ribosomal protein L30, ferredoxin-like fold domain"/>
    <property type="match status" value="1"/>
</dbReference>
<comment type="similarity">
    <text evidence="1">Belongs to the universal ribosomal protein uL30 family.</text>
</comment>
<dbReference type="InterPro" id="IPR005998">
    <property type="entry name" value="Ribosomal_uL30_euk"/>
</dbReference>
<dbReference type="InterPro" id="IPR035808">
    <property type="entry name" value="Ribosomal_uL30_euk_arc"/>
</dbReference>
<evidence type="ECO:0008006" key="8">
    <source>
        <dbReference type="Google" id="ProtNLM"/>
    </source>
</evidence>
<dbReference type="Pfam" id="PF00327">
    <property type="entry name" value="Ribosomal_L30"/>
    <property type="match status" value="1"/>
</dbReference>
<gene>
    <name evidence="6" type="ORF">TKK_004461</name>
</gene>
<evidence type="ECO:0000259" key="5">
    <source>
        <dbReference type="Pfam" id="PF08079"/>
    </source>
</evidence>
<evidence type="ECO:0000256" key="1">
    <source>
        <dbReference type="ARBA" id="ARBA00007594"/>
    </source>
</evidence>
<proteinExistence type="inferred from homology"/>
<evidence type="ECO:0000256" key="3">
    <source>
        <dbReference type="ARBA" id="ARBA00023274"/>
    </source>
</evidence>
<comment type="caution">
    <text evidence="6">The sequence shown here is derived from an EMBL/GenBank/DDBJ whole genome shotgun (WGS) entry which is preliminary data.</text>
</comment>
<evidence type="ECO:0000313" key="6">
    <source>
        <dbReference type="EMBL" id="KAL3402512.1"/>
    </source>
</evidence>